<organism evidence="3 4">
    <name type="scientific">Paraburkholderia caballeronis</name>
    <dbReference type="NCBI Taxonomy" id="416943"/>
    <lineage>
        <taxon>Bacteria</taxon>
        <taxon>Pseudomonadati</taxon>
        <taxon>Pseudomonadota</taxon>
        <taxon>Betaproteobacteria</taxon>
        <taxon>Burkholderiales</taxon>
        <taxon>Burkholderiaceae</taxon>
        <taxon>Paraburkholderia</taxon>
    </lineage>
</organism>
<evidence type="ECO:0000256" key="1">
    <source>
        <dbReference type="ARBA" id="ARBA00012344"/>
    </source>
</evidence>
<dbReference type="SUPFAM" id="SSF110857">
    <property type="entry name" value="Gamma-glutamyl cyclotransferase-like"/>
    <property type="match status" value="1"/>
</dbReference>
<evidence type="ECO:0000313" key="4">
    <source>
        <dbReference type="Proteomes" id="UP000199120"/>
    </source>
</evidence>
<keyword evidence="4" id="KW-1185">Reference proteome</keyword>
<dbReference type="RefSeq" id="WP_243842661.1">
    <property type="nucleotide sequence ID" value="NZ_SOCJ01000016.1"/>
</dbReference>
<dbReference type="EMBL" id="FOAJ01000025">
    <property type="protein sequence ID" value="SEM08443.1"/>
    <property type="molecule type" value="Genomic_DNA"/>
</dbReference>
<evidence type="ECO:0000256" key="2">
    <source>
        <dbReference type="ARBA" id="ARBA00023239"/>
    </source>
</evidence>
<evidence type="ECO:0000313" key="3">
    <source>
        <dbReference type="EMBL" id="SEM08443.1"/>
    </source>
</evidence>
<dbReference type="Pfam" id="PF04752">
    <property type="entry name" value="ChaC"/>
    <property type="match status" value="1"/>
</dbReference>
<dbReference type="GO" id="GO:0006751">
    <property type="term" value="P:glutathione catabolic process"/>
    <property type="evidence" value="ECO:0007669"/>
    <property type="project" value="InterPro"/>
</dbReference>
<dbReference type="PANTHER" id="PTHR12192:SF2">
    <property type="entry name" value="GLUTATHIONE-SPECIFIC GAMMA-GLUTAMYLCYCLOTRANSFERASE 2"/>
    <property type="match status" value="1"/>
</dbReference>
<dbReference type="CDD" id="cd06661">
    <property type="entry name" value="GGCT_like"/>
    <property type="match status" value="1"/>
</dbReference>
<sequence length="229" mass="24999">MSMLNRDALCSGAYLRSFESLPTGLLWTQERIDRSLAQTLAARPDAGDVWVFGYGSLIWNPLAEIERREAATLHGWHRSFCMSLIAGRGSPERPGRMLSLEPGGLTQGVALKLPEMKLEHELRILWTREMVTGAYRPIWSKAQLADGSAITVIVFVSEPAHVHHCEDSSAACIAPMIVGASGMLGSNAEYVFRLQASLAGFGMNDAYVDELAAQLRRLQQASEQPAGGD</sequence>
<dbReference type="InterPro" id="IPR006840">
    <property type="entry name" value="ChaC"/>
</dbReference>
<dbReference type="GO" id="GO:0005737">
    <property type="term" value="C:cytoplasm"/>
    <property type="evidence" value="ECO:0007669"/>
    <property type="project" value="TreeGrafter"/>
</dbReference>
<protein>
    <recommendedName>
        <fullName evidence="1">glutathione-specific gamma-glutamylcyclotransferase</fullName>
        <ecNumber evidence="1">4.3.2.7</ecNumber>
    </recommendedName>
</protein>
<dbReference type="Proteomes" id="UP000199120">
    <property type="component" value="Unassembled WGS sequence"/>
</dbReference>
<dbReference type="STRING" id="416943.SAMN05445871_4232"/>
<dbReference type="GO" id="GO:0061928">
    <property type="term" value="F:glutathione specific gamma-glutamylcyclotransferase activity"/>
    <property type="evidence" value="ECO:0007669"/>
    <property type="project" value="UniProtKB-EC"/>
</dbReference>
<reference evidence="4" key="1">
    <citation type="submission" date="2016-10" db="EMBL/GenBank/DDBJ databases">
        <authorList>
            <person name="Varghese N."/>
            <person name="Submissions S."/>
        </authorList>
    </citation>
    <scope>NUCLEOTIDE SEQUENCE [LARGE SCALE GENOMIC DNA]</scope>
    <source>
        <strain evidence="4">LMG 26416</strain>
    </source>
</reference>
<name>A0A1H7VGV4_9BURK</name>
<gene>
    <name evidence="3" type="ORF">SAMN05192542_1256</name>
</gene>
<accession>A0A1H7VGV4</accession>
<dbReference type="EC" id="4.3.2.7" evidence="1"/>
<dbReference type="InterPro" id="IPR036568">
    <property type="entry name" value="GGCT-like_sf"/>
</dbReference>
<dbReference type="InterPro" id="IPR013024">
    <property type="entry name" value="GGCT-like"/>
</dbReference>
<proteinExistence type="predicted"/>
<keyword evidence="2" id="KW-0456">Lyase</keyword>
<dbReference type="AlphaFoldDB" id="A0A1H7VGV4"/>
<dbReference type="PANTHER" id="PTHR12192">
    <property type="entry name" value="CATION TRANSPORT PROTEIN CHAC-RELATED"/>
    <property type="match status" value="1"/>
</dbReference>
<dbReference type="Gene3D" id="3.10.490.10">
    <property type="entry name" value="Gamma-glutamyl cyclotransferase-like"/>
    <property type="match status" value="1"/>
</dbReference>